<dbReference type="RefSeq" id="WP_092698264.1">
    <property type="nucleotide sequence ID" value="NZ_FNFC01000001.1"/>
</dbReference>
<dbReference type="Pfam" id="PF04784">
    <property type="entry name" value="DUF547"/>
    <property type="match status" value="1"/>
</dbReference>
<dbReference type="PANTHER" id="PTHR46361:SF3">
    <property type="entry name" value="ELECTRON CARRIER_ PROTEIN DISULFIDE OXIDOREDUCTASE"/>
    <property type="match status" value="1"/>
</dbReference>
<evidence type="ECO:0000313" key="3">
    <source>
        <dbReference type="Proteomes" id="UP000198856"/>
    </source>
</evidence>
<gene>
    <name evidence="2" type="ORF">SAMN05216226_10166</name>
</gene>
<sequence length="235" mass="27066">MTTEPVELSAQFLRAIRYDELTDEFERRLADWDSDDLAARLDTDGARLAFWCNLYNGATQQLLDTHREKYENRRTFFSLPALTVAGETLSLDDIEHSILRRSYSKLTFGYIRSPFRDGFAEEHELSERDPRVHFALNCGAASCPPIAAYTREEIHDQLDLTATGYLDQTVEYDPEENTVAVPRVMRWFRGDFSAVGGRIPFLRRFDQLPDDVEPGIAYHDWDWSLAPGKFSDDPT</sequence>
<dbReference type="AlphaFoldDB" id="A0A1G8RR50"/>
<reference evidence="2 3" key="1">
    <citation type="submission" date="2016-10" db="EMBL/GenBank/DDBJ databases">
        <authorList>
            <person name="de Groot N.N."/>
        </authorList>
    </citation>
    <scope>NUCLEOTIDE SEQUENCE [LARGE SCALE GENOMIC DNA]</scope>
    <source>
        <strain evidence="2 3">IBRC-M10015</strain>
    </source>
</reference>
<protein>
    <recommendedName>
        <fullName evidence="1">DUF547 domain-containing protein</fullName>
    </recommendedName>
</protein>
<dbReference type="OrthoDB" id="201798at2157"/>
<dbReference type="STRING" id="890420.SAMN05216226_10166"/>
<proteinExistence type="predicted"/>
<evidence type="ECO:0000259" key="1">
    <source>
        <dbReference type="Pfam" id="PF04784"/>
    </source>
</evidence>
<evidence type="ECO:0000313" key="2">
    <source>
        <dbReference type="EMBL" id="SDJ19389.1"/>
    </source>
</evidence>
<dbReference type="Proteomes" id="UP000198856">
    <property type="component" value="Unassembled WGS sequence"/>
</dbReference>
<keyword evidence="3" id="KW-1185">Reference proteome</keyword>
<name>A0A1G8RR50_9EURY</name>
<dbReference type="PANTHER" id="PTHR46361">
    <property type="entry name" value="ELECTRON CARRIER/ PROTEIN DISULFIDE OXIDOREDUCTASE"/>
    <property type="match status" value="1"/>
</dbReference>
<dbReference type="InterPro" id="IPR006869">
    <property type="entry name" value="DUF547"/>
</dbReference>
<feature type="domain" description="DUF547" evidence="1">
    <location>
        <begin position="45"/>
        <end position="166"/>
    </location>
</feature>
<accession>A0A1G8RR50</accession>
<dbReference type="EMBL" id="FNFC01000001">
    <property type="protein sequence ID" value="SDJ19389.1"/>
    <property type="molecule type" value="Genomic_DNA"/>
</dbReference>
<organism evidence="2 3">
    <name type="scientific">Halovenus aranensis</name>
    <dbReference type="NCBI Taxonomy" id="890420"/>
    <lineage>
        <taxon>Archaea</taxon>
        <taxon>Methanobacteriati</taxon>
        <taxon>Methanobacteriota</taxon>
        <taxon>Stenosarchaea group</taxon>
        <taxon>Halobacteria</taxon>
        <taxon>Halobacteriales</taxon>
        <taxon>Haloarculaceae</taxon>
        <taxon>Halovenus</taxon>
    </lineage>
</organism>